<sequence length="112" mass="12079">MRPHSLTASQPHLSAASSNFLTPFMFQHNPHGQLQAPAPLSCHIGRHGPLYDGLVHSLAVSAADLPLVKPDPAATHRPRIDFRSQADENKHFIGNPMTCCVQIVGLLATEDG</sequence>
<dbReference type="AlphaFoldDB" id="A0AAV7NZ38"/>
<gene>
    <name evidence="1" type="ORF">NDU88_007843</name>
</gene>
<evidence type="ECO:0000313" key="1">
    <source>
        <dbReference type="EMBL" id="KAJ1119658.1"/>
    </source>
</evidence>
<proteinExistence type="predicted"/>
<evidence type="ECO:0000313" key="2">
    <source>
        <dbReference type="Proteomes" id="UP001066276"/>
    </source>
</evidence>
<dbReference type="EMBL" id="JANPWB010000012">
    <property type="protein sequence ID" value="KAJ1119658.1"/>
    <property type="molecule type" value="Genomic_DNA"/>
</dbReference>
<comment type="caution">
    <text evidence="1">The sequence shown here is derived from an EMBL/GenBank/DDBJ whole genome shotgun (WGS) entry which is preliminary data.</text>
</comment>
<name>A0AAV7NZ38_PLEWA</name>
<protein>
    <submittedName>
        <fullName evidence="1">Uncharacterized protein</fullName>
    </submittedName>
</protein>
<accession>A0AAV7NZ38</accession>
<organism evidence="1 2">
    <name type="scientific">Pleurodeles waltl</name>
    <name type="common">Iberian ribbed newt</name>
    <dbReference type="NCBI Taxonomy" id="8319"/>
    <lineage>
        <taxon>Eukaryota</taxon>
        <taxon>Metazoa</taxon>
        <taxon>Chordata</taxon>
        <taxon>Craniata</taxon>
        <taxon>Vertebrata</taxon>
        <taxon>Euteleostomi</taxon>
        <taxon>Amphibia</taxon>
        <taxon>Batrachia</taxon>
        <taxon>Caudata</taxon>
        <taxon>Salamandroidea</taxon>
        <taxon>Salamandridae</taxon>
        <taxon>Pleurodelinae</taxon>
        <taxon>Pleurodeles</taxon>
    </lineage>
</organism>
<keyword evidence="2" id="KW-1185">Reference proteome</keyword>
<reference evidence="1" key="1">
    <citation type="journal article" date="2022" name="bioRxiv">
        <title>Sequencing and chromosome-scale assembly of the giantPleurodeles waltlgenome.</title>
        <authorList>
            <person name="Brown T."/>
            <person name="Elewa A."/>
            <person name="Iarovenko S."/>
            <person name="Subramanian E."/>
            <person name="Araus A.J."/>
            <person name="Petzold A."/>
            <person name="Susuki M."/>
            <person name="Suzuki K.-i.T."/>
            <person name="Hayashi T."/>
            <person name="Toyoda A."/>
            <person name="Oliveira C."/>
            <person name="Osipova E."/>
            <person name="Leigh N.D."/>
            <person name="Simon A."/>
            <person name="Yun M.H."/>
        </authorList>
    </citation>
    <scope>NUCLEOTIDE SEQUENCE</scope>
    <source>
        <strain evidence="1">20211129_DDA</strain>
        <tissue evidence="1">Liver</tissue>
    </source>
</reference>
<dbReference type="Proteomes" id="UP001066276">
    <property type="component" value="Chromosome 8"/>
</dbReference>